<reference evidence="1" key="1">
    <citation type="submission" date="2014-05" db="EMBL/GenBank/DDBJ databases">
        <authorList>
            <person name="Chronopoulou M."/>
        </authorList>
    </citation>
    <scope>NUCLEOTIDE SEQUENCE</scope>
    <source>
        <tissue evidence="1">Whole organism</tissue>
    </source>
</reference>
<sequence>MNSTQVKTLQIPTNSCRIHCLFFGLVPFTRLNRLNSS</sequence>
<name>A0A0K2UQF7_LEPSM</name>
<dbReference type="AlphaFoldDB" id="A0A0K2UQF7"/>
<dbReference type="EMBL" id="HACA01023128">
    <property type="protein sequence ID" value="CDW40489.1"/>
    <property type="molecule type" value="Transcribed_RNA"/>
</dbReference>
<evidence type="ECO:0000313" key="1">
    <source>
        <dbReference type="EMBL" id="CDW40489.1"/>
    </source>
</evidence>
<organism evidence="1">
    <name type="scientific">Lepeophtheirus salmonis</name>
    <name type="common">Salmon louse</name>
    <name type="synonym">Caligus salmonis</name>
    <dbReference type="NCBI Taxonomy" id="72036"/>
    <lineage>
        <taxon>Eukaryota</taxon>
        <taxon>Metazoa</taxon>
        <taxon>Ecdysozoa</taxon>
        <taxon>Arthropoda</taxon>
        <taxon>Crustacea</taxon>
        <taxon>Multicrustacea</taxon>
        <taxon>Hexanauplia</taxon>
        <taxon>Copepoda</taxon>
        <taxon>Siphonostomatoida</taxon>
        <taxon>Caligidae</taxon>
        <taxon>Lepeophtheirus</taxon>
    </lineage>
</organism>
<protein>
    <submittedName>
        <fullName evidence="1">Uncharacterized protein</fullName>
    </submittedName>
</protein>
<proteinExistence type="predicted"/>
<accession>A0A0K2UQF7</accession>